<dbReference type="CDD" id="cd13432">
    <property type="entry name" value="LDT_IgD_like_2"/>
    <property type="match status" value="1"/>
</dbReference>
<keyword evidence="8" id="KW-0732">Signal</keyword>
<keyword evidence="5" id="KW-0012">Acyltransferase</keyword>
<evidence type="ECO:0000256" key="7">
    <source>
        <dbReference type="PROSITE-ProRule" id="PRU01373"/>
    </source>
</evidence>
<dbReference type="Gene3D" id="2.60.40.3780">
    <property type="match status" value="1"/>
</dbReference>
<evidence type="ECO:0000259" key="9">
    <source>
        <dbReference type="PROSITE" id="PS52029"/>
    </source>
</evidence>
<dbReference type="InterPro" id="IPR050979">
    <property type="entry name" value="LD-transpeptidase"/>
</dbReference>
<dbReference type="GO" id="GO:0016746">
    <property type="term" value="F:acyltransferase activity"/>
    <property type="evidence" value="ECO:0007669"/>
    <property type="project" value="UniProtKB-KW"/>
</dbReference>
<dbReference type="PROSITE" id="PS51257">
    <property type="entry name" value="PROKAR_LIPOPROTEIN"/>
    <property type="match status" value="1"/>
</dbReference>
<evidence type="ECO:0000256" key="2">
    <source>
        <dbReference type="ARBA" id="ARBA00022679"/>
    </source>
</evidence>
<protein>
    <submittedName>
        <fullName evidence="10">L,D-transpeptidase</fullName>
    </submittedName>
</protein>
<dbReference type="AlphaFoldDB" id="A0A0N9IFP0"/>
<dbReference type="Pfam" id="PF03734">
    <property type="entry name" value="YkuD"/>
    <property type="match status" value="1"/>
</dbReference>
<keyword evidence="6 7" id="KW-0961">Cell wall biogenesis/degradation</keyword>
<feature type="chain" id="PRO_5039321323" evidence="8">
    <location>
        <begin position="24"/>
        <end position="399"/>
    </location>
</feature>
<dbReference type="Gene3D" id="2.40.440.10">
    <property type="entry name" value="L,D-transpeptidase catalytic domain-like"/>
    <property type="match status" value="1"/>
</dbReference>
<dbReference type="GO" id="GO:0018104">
    <property type="term" value="P:peptidoglycan-protein cross-linking"/>
    <property type="evidence" value="ECO:0007669"/>
    <property type="project" value="TreeGrafter"/>
</dbReference>
<dbReference type="GO" id="GO:0005576">
    <property type="term" value="C:extracellular region"/>
    <property type="evidence" value="ECO:0007669"/>
    <property type="project" value="TreeGrafter"/>
</dbReference>
<dbReference type="Proteomes" id="UP000063699">
    <property type="component" value="Chromosome"/>
</dbReference>
<evidence type="ECO:0000256" key="1">
    <source>
        <dbReference type="ARBA" id="ARBA00004752"/>
    </source>
</evidence>
<dbReference type="CDD" id="cd16913">
    <property type="entry name" value="YkuD_like"/>
    <property type="match status" value="1"/>
</dbReference>
<gene>
    <name evidence="10" type="ORF">AOZ06_51050</name>
</gene>
<dbReference type="InterPro" id="IPR041280">
    <property type="entry name" value="Big_10"/>
</dbReference>
<dbReference type="PANTHER" id="PTHR30582:SF2">
    <property type="entry name" value="L,D-TRANSPEPTIDASE YCIB-RELATED"/>
    <property type="match status" value="1"/>
</dbReference>
<sequence>MTNRRGFKLIAAVAIAASLGLTACSGNGGGKPLMPNAGAATDTNVAPQAAASVPVVTTQPANGAADASPGGTIQAAVENGTINEIRLSNPEGKEVKGTLAADKKTWVVGEDLGFGKTYTWSGNAVGGSGQQVPITGSFTTAKPKRTEQATLNVGDNKTYGIAMPVKIDFKNAVADKASVEKALKVETSVPTEGAWAWLGDSEVHWRPREYWKPDTKVTVTAKLYGVSFGNGVYGKNSVASTFTIGRDQRVEANTQTHRLIVRQNGTVVHDFPASYGLESDKRRVTPSGIHVVMEKHNTYSMSNPTFNYDNVVVPWAVRFSNHGEFIHGYAPSIGDQGKRNVSHGCANLSPANAKLYFDSALIGDPVEVVGSSVPMSDTQYDYFDWAVSWDKWLSKSALR</sequence>
<evidence type="ECO:0000256" key="5">
    <source>
        <dbReference type="ARBA" id="ARBA00023315"/>
    </source>
</evidence>
<feature type="domain" description="L,D-TPase catalytic" evidence="9">
    <location>
        <begin position="248"/>
        <end position="369"/>
    </location>
</feature>
<feature type="active site" description="Proton donor/acceptor" evidence="7">
    <location>
        <position position="327"/>
    </location>
</feature>
<dbReference type="UniPathway" id="UPA00219"/>
<dbReference type="GO" id="GO:0071555">
    <property type="term" value="P:cell wall organization"/>
    <property type="evidence" value="ECO:0007669"/>
    <property type="project" value="UniProtKB-UniRule"/>
</dbReference>
<dbReference type="KEGG" id="kphy:AOZ06_51050"/>
<keyword evidence="2" id="KW-0808">Transferase</keyword>
<dbReference type="PROSITE" id="PS52029">
    <property type="entry name" value="LD_TPASE"/>
    <property type="match status" value="1"/>
</dbReference>
<dbReference type="STRING" id="860235.AOZ06_51050"/>
<dbReference type="InterPro" id="IPR038063">
    <property type="entry name" value="Transpep_catalytic_dom"/>
</dbReference>
<proteinExistence type="predicted"/>
<dbReference type="GO" id="GO:0008360">
    <property type="term" value="P:regulation of cell shape"/>
    <property type="evidence" value="ECO:0007669"/>
    <property type="project" value="UniProtKB-UniRule"/>
</dbReference>
<evidence type="ECO:0000256" key="6">
    <source>
        <dbReference type="ARBA" id="ARBA00023316"/>
    </source>
</evidence>
<dbReference type="Pfam" id="PF17964">
    <property type="entry name" value="Big_10"/>
    <property type="match status" value="1"/>
</dbReference>
<keyword evidence="4 7" id="KW-0573">Peptidoglycan synthesis</keyword>
<evidence type="ECO:0000313" key="10">
    <source>
        <dbReference type="EMBL" id="ALG14107.1"/>
    </source>
</evidence>
<evidence type="ECO:0000256" key="8">
    <source>
        <dbReference type="SAM" id="SignalP"/>
    </source>
</evidence>
<keyword evidence="3 7" id="KW-0133">Cell shape</keyword>
<feature type="active site" description="Nucleophile" evidence="7">
    <location>
        <position position="345"/>
    </location>
</feature>
<dbReference type="RefSeq" id="WP_054295977.1">
    <property type="nucleotide sequence ID" value="NZ_CP012752.1"/>
</dbReference>
<feature type="signal peptide" evidence="8">
    <location>
        <begin position="1"/>
        <end position="23"/>
    </location>
</feature>
<dbReference type="SUPFAM" id="SSF141523">
    <property type="entry name" value="L,D-transpeptidase catalytic domain-like"/>
    <property type="match status" value="1"/>
</dbReference>
<accession>A0A0N9IFP0</accession>
<dbReference type="GO" id="GO:0071972">
    <property type="term" value="F:peptidoglycan L,D-transpeptidase activity"/>
    <property type="evidence" value="ECO:0007669"/>
    <property type="project" value="TreeGrafter"/>
</dbReference>
<evidence type="ECO:0000313" key="11">
    <source>
        <dbReference type="Proteomes" id="UP000063699"/>
    </source>
</evidence>
<dbReference type="OrthoDB" id="5242354at2"/>
<evidence type="ECO:0000256" key="3">
    <source>
        <dbReference type="ARBA" id="ARBA00022960"/>
    </source>
</evidence>
<dbReference type="PANTHER" id="PTHR30582">
    <property type="entry name" value="L,D-TRANSPEPTIDASE"/>
    <property type="match status" value="1"/>
</dbReference>
<evidence type="ECO:0000256" key="4">
    <source>
        <dbReference type="ARBA" id="ARBA00022984"/>
    </source>
</evidence>
<reference evidence="10 11" key="1">
    <citation type="submission" date="2015-07" db="EMBL/GenBank/DDBJ databases">
        <title>Genome sequencing of Kibdelosporangium phytohabitans.</title>
        <authorList>
            <person name="Qin S."/>
            <person name="Xing K."/>
        </authorList>
    </citation>
    <scope>NUCLEOTIDE SEQUENCE [LARGE SCALE GENOMIC DNA]</scope>
    <source>
        <strain evidence="10 11">KLBMP1111</strain>
    </source>
</reference>
<dbReference type="EMBL" id="CP012752">
    <property type="protein sequence ID" value="ALG14107.1"/>
    <property type="molecule type" value="Genomic_DNA"/>
</dbReference>
<organism evidence="10 11">
    <name type="scientific">Kibdelosporangium phytohabitans</name>
    <dbReference type="NCBI Taxonomy" id="860235"/>
    <lineage>
        <taxon>Bacteria</taxon>
        <taxon>Bacillati</taxon>
        <taxon>Actinomycetota</taxon>
        <taxon>Actinomycetes</taxon>
        <taxon>Pseudonocardiales</taxon>
        <taxon>Pseudonocardiaceae</taxon>
        <taxon>Kibdelosporangium</taxon>
    </lineage>
</organism>
<comment type="pathway">
    <text evidence="1 7">Cell wall biogenesis; peptidoglycan biosynthesis.</text>
</comment>
<keyword evidence="11" id="KW-1185">Reference proteome</keyword>
<dbReference type="InterPro" id="IPR005490">
    <property type="entry name" value="LD_TPept_cat_dom"/>
</dbReference>
<name>A0A0N9IFP0_9PSEU</name>
<dbReference type="Gene3D" id="2.60.40.3710">
    <property type="match status" value="1"/>
</dbReference>